<dbReference type="InterPro" id="IPR049704">
    <property type="entry name" value="Aminotrans_3_PPA_site"/>
</dbReference>
<dbReference type="STRING" id="1802695.A3A13_01950"/>
<evidence type="ECO:0000256" key="5">
    <source>
        <dbReference type="ARBA" id="ARBA00022679"/>
    </source>
</evidence>
<comment type="caution">
    <text evidence="9">The sequence shown here is derived from an EMBL/GenBank/DDBJ whole genome shotgun (WGS) entry which is preliminary data.</text>
</comment>
<evidence type="ECO:0000256" key="8">
    <source>
        <dbReference type="RuleBase" id="RU003560"/>
    </source>
</evidence>
<evidence type="ECO:0000313" key="10">
    <source>
        <dbReference type="Proteomes" id="UP000178911"/>
    </source>
</evidence>
<keyword evidence="4" id="KW-0032">Aminotransferase</keyword>
<dbReference type="GO" id="GO:0055129">
    <property type="term" value="P:L-proline biosynthetic process"/>
    <property type="evidence" value="ECO:0007669"/>
    <property type="project" value="UniProtKB-UniPathway"/>
</dbReference>
<dbReference type="InterPro" id="IPR015422">
    <property type="entry name" value="PyrdxlP-dep_Trfase_small"/>
</dbReference>
<dbReference type="InterPro" id="IPR015424">
    <property type="entry name" value="PyrdxlP-dep_Trfase"/>
</dbReference>
<dbReference type="GO" id="GO:0004587">
    <property type="term" value="F:ornithine aminotransferase activity"/>
    <property type="evidence" value="ECO:0007669"/>
    <property type="project" value="UniProtKB-EC"/>
</dbReference>
<dbReference type="InterPro" id="IPR015421">
    <property type="entry name" value="PyrdxlP-dep_Trfase_major"/>
</dbReference>
<evidence type="ECO:0000256" key="1">
    <source>
        <dbReference type="ARBA" id="ARBA00001933"/>
    </source>
</evidence>
<comment type="pathway">
    <text evidence="2">Amino-acid biosynthesis; L-proline biosynthesis; L-glutamate 5-semialdehyde from L-ornithine: step 1/1.</text>
</comment>
<evidence type="ECO:0000256" key="3">
    <source>
        <dbReference type="ARBA" id="ARBA00012924"/>
    </source>
</evidence>
<dbReference type="Pfam" id="PF00202">
    <property type="entry name" value="Aminotran_3"/>
    <property type="match status" value="1"/>
</dbReference>
<keyword evidence="5" id="KW-0808">Transferase</keyword>
<evidence type="ECO:0000313" key="9">
    <source>
        <dbReference type="EMBL" id="OGN23788.1"/>
    </source>
</evidence>
<dbReference type="PANTHER" id="PTHR11986">
    <property type="entry name" value="AMINOTRANSFERASE CLASS III"/>
    <property type="match status" value="1"/>
</dbReference>
<comment type="similarity">
    <text evidence="8">Belongs to the class-III pyridoxal-phosphate-dependent aminotransferase family.</text>
</comment>
<dbReference type="GO" id="GO:0030170">
    <property type="term" value="F:pyridoxal phosphate binding"/>
    <property type="evidence" value="ECO:0007669"/>
    <property type="project" value="InterPro"/>
</dbReference>
<sequence length="403" mass="44592">MEREFTKAELLKLYDAHVAHNYKPFSGFIGRSGKGSWVQDVSGKKYLDMLSSYSALSFGHAHPRILRALIEQACRLPNLPGAFYSEEKMIFSYELARFCGMEMSLIMNTGAEAVETALKLARKWAYKKKKIKRDRAEIIVCGGNFHGRTITIVSFSTEPQYKNNFGPHTPGFKVVPFGDVQALKDAITPNTAAFLVEPIQGEGGINVPPVGYLRACRKVCTENNVLLMADEIQTGLARTGKMFACNYEDVKPDVLILGKALGGGFMPVSAVVGSRELLMTIKPADHGSTFGGNPLGCHVARESLRVLVDEHLVDRAFNLGRDFMNDLKDMRSPCVKEVRGRGLMIGVVIKEGGPNAHKLSQRLVRNGMLCKEARTDVIRLAPPLTITREELHWGLELLKKALL</sequence>
<comment type="cofactor">
    <cofactor evidence="1">
        <name>pyridoxal 5'-phosphate</name>
        <dbReference type="ChEBI" id="CHEBI:597326"/>
    </cofactor>
</comment>
<evidence type="ECO:0000256" key="2">
    <source>
        <dbReference type="ARBA" id="ARBA00004998"/>
    </source>
</evidence>
<dbReference type="PIRSF" id="PIRSF000521">
    <property type="entry name" value="Transaminase_4ab_Lys_Orn"/>
    <property type="match status" value="1"/>
</dbReference>
<dbReference type="EMBL" id="MGKJ01000015">
    <property type="protein sequence ID" value="OGN23788.1"/>
    <property type="molecule type" value="Genomic_DNA"/>
</dbReference>
<proteinExistence type="inferred from homology"/>
<dbReference type="InterPro" id="IPR050103">
    <property type="entry name" value="Class-III_PLP-dep_AT"/>
</dbReference>
<dbReference type="NCBIfam" id="TIGR01885">
    <property type="entry name" value="Orn_aminotrans"/>
    <property type="match status" value="1"/>
</dbReference>
<protein>
    <recommendedName>
        <fullName evidence="3">ornithine aminotransferase</fullName>
        <ecNumber evidence="3">2.6.1.13</ecNumber>
    </recommendedName>
    <alternativeName>
        <fullName evidence="7">Ornithine--oxo-acid aminotransferase</fullName>
    </alternativeName>
</protein>
<dbReference type="InterPro" id="IPR010164">
    <property type="entry name" value="Orn_aminotrans"/>
</dbReference>
<dbReference type="UniPathway" id="UPA00098">
    <property type="reaction ID" value="UER00358"/>
</dbReference>
<dbReference type="PANTHER" id="PTHR11986:SF18">
    <property type="entry name" value="ORNITHINE AMINOTRANSFERASE, MITOCHONDRIAL"/>
    <property type="match status" value="1"/>
</dbReference>
<dbReference type="PROSITE" id="PS00600">
    <property type="entry name" value="AA_TRANSFER_CLASS_3"/>
    <property type="match status" value="1"/>
</dbReference>
<dbReference type="InterPro" id="IPR005814">
    <property type="entry name" value="Aminotrans_3"/>
</dbReference>
<dbReference type="EC" id="2.6.1.13" evidence="3"/>
<dbReference type="AlphaFoldDB" id="A0A1F8GGD5"/>
<reference evidence="9 10" key="1">
    <citation type="journal article" date="2016" name="Nat. Commun.">
        <title>Thousands of microbial genomes shed light on interconnected biogeochemical processes in an aquifer system.</title>
        <authorList>
            <person name="Anantharaman K."/>
            <person name="Brown C.T."/>
            <person name="Hug L.A."/>
            <person name="Sharon I."/>
            <person name="Castelle C.J."/>
            <person name="Probst A.J."/>
            <person name="Thomas B.C."/>
            <person name="Singh A."/>
            <person name="Wilkins M.J."/>
            <person name="Karaoz U."/>
            <person name="Brodie E.L."/>
            <person name="Williams K.H."/>
            <person name="Hubbard S.S."/>
            <person name="Banfield J.F."/>
        </authorList>
    </citation>
    <scope>NUCLEOTIDE SEQUENCE [LARGE SCALE GENOMIC DNA]</scope>
</reference>
<dbReference type="Proteomes" id="UP000178911">
    <property type="component" value="Unassembled WGS sequence"/>
</dbReference>
<dbReference type="CDD" id="cd00610">
    <property type="entry name" value="OAT_like"/>
    <property type="match status" value="1"/>
</dbReference>
<dbReference type="Gene3D" id="3.40.640.10">
    <property type="entry name" value="Type I PLP-dependent aspartate aminotransferase-like (Major domain)"/>
    <property type="match status" value="1"/>
</dbReference>
<dbReference type="SUPFAM" id="SSF53383">
    <property type="entry name" value="PLP-dependent transferases"/>
    <property type="match status" value="1"/>
</dbReference>
<accession>A0A1F8GGD5</accession>
<name>A0A1F8GGD5_9BACT</name>
<evidence type="ECO:0000256" key="6">
    <source>
        <dbReference type="ARBA" id="ARBA00022898"/>
    </source>
</evidence>
<dbReference type="FunFam" id="3.40.640.10:FF:000011">
    <property type="entry name" value="Ornithine aminotransferase"/>
    <property type="match status" value="1"/>
</dbReference>
<gene>
    <name evidence="9" type="ORF">A3A13_01950</name>
</gene>
<dbReference type="GO" id="GO:0042802">
    <property type="term" value="F:identical protein binding"/>
    <property type="evidence" value="ECO:0007669"/>
    <property type="project" value="TreeGrafter"/>
</dbReference>
<dbReference type="Gene3D" id="3.90.1150.10">
    <property type="entry name" value="Aspartate Aminotransferase, domain 1"/>
    <property type="match status" value="1"/>
</dbReference>
<organism evidence="9 10">
    <name type="scientific">Candidatus Yanofskybacteria bacterium RIFCSPLOWO2_01_FULL_43_22</name>
    <dbReference type="NCBI Taxonomy" id="1802695"/>
    <lineage>
        <taxon>Bacteria</taxon>
        <taxon>Candidatus Yanofskyibacteriota</taxon>
    </lineage>
</organism>
<evidence type="ECO:0000256" key="4">
    <source>
        <dbReference type="ARBA" id="ARBA00022576"/>
    </source>
</evidence>
<keyword evidence="6 8" id="KW-0663">Pyridoxal phosphate</keyword>
<evidence type="ECO:0000256" key="7">
    <source>
        <dbReference type="ARBA" id="ARBA00030587"/>
    </source>
</evidence>